<accession>A0A645H3R4</accession>
<dbReference type="GO" id="GO:0005975">
    <property type="term" value="P:carbohydrate metabolic process"/>
    <property type="evidence" value="ECO:0007669"/>
    <property type="project" value="InterPro"/>
</dbReference>
<dbReference type="InterPro" id="IPR026019">
    <property type="entry name" value="Ribul_P_3_epim"/>
</dbReference>
<organism evidence="10">
    <name type="scientific">bioreactor metagenome</name>
    <dbReference type="NCBI Taxonomy" id="1076179"/>
    <lineage>
        <taxon>unclassified sequences</taxon>
        <taxon>metagenomes</taxon>
        <taxon>ecological metagenomes</taxon>
    </lineage>
</organism>
<dbReference type="InterPro" id="IPR011060">
    <property type="entry name" value="RibuloseP-bd_barrel"/>
</dbReference>
<dbReference type="GO" id="GO:0005737">
    <property type="term" value="C:cytoplasm"/>
    <property type="evidence" value="ECO:0007669"/>
    <property type="project" value="UniProtKB-ARBA"/>
</dbReference>
<dbReference type="GO" id="GO:0006098">
    <property type="term" value="P:pentose-phosphate shunt"/>
    <property type="evidence" value="ECO:0007669"/>
    <property type="project" value="InterPro"/>
</dbReference>
<comment type="catalytic activity">
    <reaction evidence="1">
        <text>D-ribulose 5-phosphate = D-xylulose 5-phosphate</text>
        <dbReference type="Rhea" id="RHEA:13677"/>
        <dbReference type="ChEBI" id="CHEBI:57737"/>
        <dbReference type="ChEBI" id="CHEBI:58121"/>
        <dbReference type="EC" id="5.1.3.1"/>
    </reaction>
</comment>
<reference evidence="10" key="1">
    <citation type="submission" date="2019-08" db="EMBL/GenBank/DDBJ databases">
        <authorList>
            <person name="Kucharzyk K."/>
            <person name="Murdoch R.W."/>
            <person name="Higgins S."/>
            <person name="Loffler F."/>
        </authorList>
    </citation>
    <scope>NUCLEOTIDE SEQUENCE</scope>
</reference>
<dbReference type="EMBL" id="VSSQ01085486">
    <property type="protein sequence ID" value="MPN33126.1"/>
    <property type="molecule type" value="Genomic_DNA"/>
</dbReference>
<name>A0A645H3R4_9ZZZZ</name>
<evidence type="ECO:0000256" key="8">
    <source>
        <dbReference type="ARBA" id="ARBA00022723"/>
    </source>
</evidence>
<dbReference type="InterPro" id="IPR000056">
    <property type="entry name" value="Ribul_P_3_epim-like"/>
</dbReference>
<sequence length="181" mass="19370">MDGVYVPNLSIGFPVLRALKGKVDKPIDVHLMITEPERYLRDFVEAGANTLVIHEESTVHLHRSIAAIKEMGILAGVALNPHTPLSVLEYIINDLDIVMLMSVNPGYGGQKFIPSVLGKIQDLKEMMARKGAQNLIEVDGGVTAENAGALVRAGANVLVSGSAIFGKPDYKAAIEAIRASV</sequence>
<dbReference type="Gene3D" id="3.20.20.70">
    <property type="entry name" value="Aldolase class I"/>
    <property type="match status" value="1"/>
</dbReference>
<dbReference type="NCBIfam" id="NF004076">
    <property type="entry name" value="PRK05581.1-4"/>
    <property type="match status" value="1"/>
</dbReference>
<evidence type="ECO:0000256" key="2">
    <source>
        <dbReference type="ARBA" id="ARBA00001936"/>
    </source>
</evidence>
<dbReference type="Pfam" id="PF00834">
    <property type="entry name" value="Ribul_P_3_epim"/>
    <property type="match status" value="1"/>
</dbReference>
<keyword evidence="9 10" id="KW-0413">Isomerase</keyword>
<comment type="caution">
    <text evidence="10">The sequence shown here is derived from an EMBL/GenBank/DDBJ whole genome shotgun (WGS) entry which is preliminary data.</text>
</comment>
<dbReference type="InterPro" id="IPR013785">
    <property type="entry name" value="Aldolase_TIM"/>
</dbReference>
<comment type="cofactor">
    <cofactor evidence="4">
        <name>Zn(2+)</name>
        <dbReference type="ChEBI" id="CHEBI:29105"/>
    </cofactor>
</comment>
<dbReference type="SUPFAM" id="SSF51366">
    <property type="entry name" value="Ribulose-phoshate binding barrel"/>
    <property type="match status" value="1"/>
</dbReference>
<comment type="cofactor">
    <cofactor evidence="5">
        <name>Fe(2+)</name>
        <dbReference type="ChEBI" id="CHEBI:29033"/>
    </cofactor>
</comment>
<dbReference type="PIRSF" id="PIRSF001461">
    <property type="entry name" value="RPE"/>
    <property type="match status" value="1"/>
</dbReference>
<dbReference type="CDD" id="cd00429">
    <property type="entry name" value="RPE"/>
    <property type="match status" value="1"/>
</dbReference>
<evidence type="ECO:0000256" key="7">
    <source>
        <dbReference type="ARBA" id="ARBA00013188"/>
    </source>
</evidence>
<comment type="cofactor">
    <cofactor evidence="3">
        <name>Co(2+)</name>
        <dbReference type="ChEBI" id="CHEBI:48828"/>
    </cofactor>
</comment>
<dbReference type="GO" id="GO:0004750">
    <property type="term" value="F:D-ribulose-phosphate 3-epimerase activity"/>
    <property type="evidence" value="ECO:0007669"/>
    <property type="project" value="UniProtKB-EC"/>
</dbReference>
<dbReference type="PROSITE" id="PS01086">
    <property type="entry name" value="RIBUL_P_3_EPIMER_2"/>
    <property type="match status" value="1"/>
</dbReference>
<evidence type="ECO:0000256" key="9">
    <source>
        <dbReference type="ARBA" id="ARBA00023235"/>
    </source>
</evidence>
<comment type="similarity">
    <text evidence="6">Belongs to the ribulose-phosphate 3-epimerase family.</text>
</comment>
<dbReference type="FunFam" id="3.20.20.70:FF:000004">
    <property type="entry name" value="Ribulose-phosphate 3-epimerase"/>
    <property type="match status" value="1"/>
</dbReference>
<dbReference type="PANTHER" id="PTHR11749">
    <property type="entry name" value="RIBULOSE-5-PHOSPHATE-3-EPIMERASE"/>
    <property type="match status" value="1"/>
</dbReference>
<evidence type="ECO:0000256" key="3">
    <source>
        <dbReference type="ARBA" id="ARBA00001941"/>
    </source>
</evidence>
<proteinExistence type="inferred from homology"/>
<evidence type="ECO:0000256" key="6">
    <source>
        <dbReference type="ARBA" id="ARBA00009541"/>
    </source>
</evidence>
<evidence type="ECO:0000256" key="4">
    <source>
        <dbReference type="ARBA" id="ARBA00001947"/>
    </source>
</evidence>
<evidence type="ECO:0000256" key="5">
    <source>
        <dbReference type="ARBA" id="ARBA00001954"/>
    </source>
</evidence>
<gene>
    <name evidence="10" type="primary">rpe_42</name>
    <name evidence="10" type="ORF">SDC9_180609</name>
</gene>
<dbReference type="GO" id="GO:0046872">
    <property type="term" value="F:metal ion binding"/>
    <property type="evidence" value="ECO:0007669"/>
    <property type="project" value="UniProtKB-KW"/>
</dbReference>
<dbReference type="EC" id="5.1.3.1" evidence="7"/>
<dbReference type="AlphaFoldDB" id="A0A645H3R4"/>
<dbReference type="NCBIfam" id="TIGR01163">
    <property type="entry name" value="rpe"/>
    <property type="match status" value="1"/>
</dbReference>
<keyword evidence="8" id="KW-0479">Metal-binding</keyword>
<evidence type="ECO:0000256" key="1">
    <source>
        <dbReference type="ARBA" id="ARBA00001782"/>
    </source>
</evidence>
<comment type="cofactor">
    <cofactor evidence="2">
        <name>Mn(2+)</name>
        <dbReference type="ChEBI" id="CHEBI:29035"/>
    </cofactor>
</comment>
<evidence type="ECO:0000313" key="10">
    <source>
        <dbReference type="EMBL" id="MPN33126.1"/>
    </source>
</evidence>
<protein>
    <recommendedName>
        <fullName evidence="7">ribulose-phosphate 3-epimerase</fullName>
        <ecNumber evidence="7">5.1.3.1</ecNumber>
    </recommendedName>
</protein>